<evidence type="ECO:0000313" key="4">
    <source>
        <dbReference type="EMBL" id="ABJ86861.1"/>
    </source>
</evidence>
<feature type="domain" description="Response regulatory" evidence="3">
    <location>
        <begin position="5"/>
        <end position="121"/>
    </location>
</feature>
<feature type="modified residue" description="4-aspartylphosphate" evidence="2">
    <location>
        <position position="432"/>
    </location>
</feature>
<dbReference type="InterPro" id="IPR001789">
    <property type="entry name" value="Sig_transdc_resp-reg_receiver"/>
</dbReference>
<evidence type="ECO:0000256" key="2">
    <source>
        <dbReference type="PROSITE-ProRule" id="PRU00169"/>
    </source>
</evidence>
<feature type="domain" description="Response regulatory" evidence="3">
    <location>
        <begin position="383"/>
        <end position="497"/>
    </location>
</feature>
<sequence length="497" mass="54204">MAGESILVVDDSAVNLKLAAAVLRSDGYRVTVASSAEQAIMTLRTTVPDLVLVDIQLPGMSGLALTRHIREDSRLRKVMVVVLTASTAPECEQQAYEAGCDGFICKPIDTRTLGPRLRNFLEGATAIPESSAKESGGGGGLGLSGPEMESLRRSFLVDGLRQVRRMLEFSGSEMDANTVARQFHQWIGSAGALGYLELAEQARAAEALLGHPGWTRDDLRQMLAALASAFSSPREAADTPIPERMAQELERKRIALVGFADEEAERVCVAFEKVKALPRLFSGDEPPDSELLRDCSVVMVHVREQTRDIPWLKVDCPSRKPMVLVGGRDQLLALPAAVQSRACEFLIDGWQPEEVVLRLSFALARSAETGVAAQEPPQDSRPNIVIADDDTNVLAVVRNTLESLGMLCRCAISGEEALRMIREHCPQAAVLDVNMPDIDGFDVLAGIRHAGLRVKVIMLTARQHERDVLRGFELGADDYVVKPFNPLELAARLKRLV</sequence>
<dbReference type="OrthoDB" id="119465at2"/>
<dbReference type="KEGG" id="sus:Acid_5920"/>
<dbReference type="HOGENOM" id="CLU_548464_0_0_0"/>
<dbReference type="eggNOG" id="COG0784">
    <property type="taxonomic scope" value="Bacteria"/>
</dbReference>
<dbReference type="SUPFAM" id="SSF52172">
    <property type="entry name" value="CheY-like"/>
    <property type="match status" value="2"/>
</dbReference>
<dbReference type="SMART" id="SM00448">
    <property type="entry name" value="REC"/>
    <property type="match status" value="2"/>
</dbReference>
<dbReference type="Gene3D" id="3.40.50.2300">
    <property type="match status" value="2"/>
</dbReference>
<protein>
    <submittedName>
        <fullName evidence="4">Response regulator receiver protein</fullName>
    </submittedName>
</protein>
<dbReference type="eggNOG" id="COG0745">
    <property type="taxonomic scope" value="Bacteria"/>
</dbReference>
<organism evidence="4">
    <name type="scientific">Solibacter usitatus (strain Ellin6076)</name>
    <dbReference type="NCBI Taxonomy" id="234267"/>
    <lineage>
        <taxon>Bacteria</taxon>
        <taxon>Pseudomonadati</taxon>
        <taxon>Acidobacteriota</taxon>
        <taxon>Terriglobia</taxon>
        <taxon>Bryobacterales</taxon>
        <taxon>Solibacteraceae</taxon>
        <taxon>Candidatus Solibacter</taxon>
    </lineage>
</organism>
<name>Q01U09_SOLUE</name>
<dbReference type="STRING" id="234267.Acid_5920"/>
<evidence type="ECO:0000256" key="1">
    <source>
        <dbReference type="ARBA" id="ARBA00022553"/>
    </source>
</evidence>
<dbReference type="AlphaFoldDB" id="Q01U09"/>
<proteinExistence type="predicted"/>
<keyword evidence="1 2" id="KW-0597">Phosphoprotein</keyword>
<dbReference type="InterPro" id="IPR050595">
    <property type="entry name" value="Bact_response_regulator"/>
</dbReference>
<dbReference type="PANTHER" id="PTHR44591:SF3">
    <property type="entry name" value="RESPONSE REGULATORY DOMAIN-CONTAINING PROTEIN"/>
    <property type="match status" value="1"/>
</dbReference>
<dbReference type="InParanoid" id="Q01U09"/>
<dbReference type="InterPro" id="IPR036641">
    <property type="entry name" value="HPT_dom_sf"/>
</dbReference>
<dbReference type="GO" id="GO:0000160">
    <property type="term" value="P:phosphorelay signal transduction system"/>
    <property type="evidence" value="ECO:0007669"/>
    <property type="project" value="InterPro"/>
</dbReference>
<dbReference type="PANTHER" id="PTHR44591">
    <property type="entry name" value="STRESS RESPONSE REGULATOR PROTEIN 1"/>
    <property type="match status" value="1"/>
</dbReference>
<dbReference type="EMBL" id="CP000473">
    <property type="protein sequence ID" value="ABJ86861.1"/>
    <property type="molecule type" value="Genomic_DNA"/>
</dbReference>
<accession>Q01U09</accession>
<dbReference type="InterPro" id="IPR011006">
    <property type="entry name" value="CheY-like_superfamily"/>
</dbReference>
<dbReference type="SUPFAM" id="SSF47226">
    <property type="entry name" value="Histidine-containing phosphotransfer domain, HPT domain"/>
    <property type="match status" value="1"/>
</dbReference>
<dbReference type="PROSITE" id="PS50110">
    <property type="entry name" value="RESPONSE_REGULATORY"/>
    <property type="match status" value="2"/>
</dbReference>
<gene>
    <name evidence="4" type="ordered locus">Acid_5920</name>
</gene>
<dbReference type="Pfam" id="PF00072">
    <property type="entry name" value="Response_reg"/>
    <property type="match status" value="2"/>
</dbReference>
<evidence type="ECO:0000259" key="3">
    <source>
        <dbReference type="PROSITE" id="PS50110"/>
    </source>
</evidence>
<reference evidence="4" key="1">
    <citation type="submission" date="2006-10" db="EMBL/GenBank/DDBJ databases">
        <title>Complete sequence of Solibacter usitatus Ellin6076.</title>
        <authorList>
            <consortium name="US DOE Joint Genome Institute"/>
            <person name="Copeland A."/>
            <person name="Lucas S."/>
            <person name="Lapidus A."/>
            <person name="Barry K."/>
            <person name="Detter J.C."/>
            <person name="Glavina del Rio T."/>
            <person name="Hammon N."/>
            <person name="Israni S."/>
            <person name="Dalin E."/>
            <person name="Tice H."/>
            <person name="Pitluck S."/>
            <person name="Thompson L.S."/>
            <person name="Brettin T."/>
            <person name="Bruce D."/>
            <person name="Han C."/>
            <person name="Tapia R."/>
            <person name="Gilna P."/>
            <person name="Schmutz J."/>
            <person name="Larimer F."/>
            <person name="Land M."/>
            <person name="Hauser L."/>
            <person name="Kyrpides N."/>
            <person name="Mikhailova N."/>
            <person name="Janssen P.H."/>
            <person name="Kuske C.R."/>
            <person name="Richardson P."/>
        </authorList>
    </citation>
    <scope>NUCLEOTIDE SEQUENCE</scope>
    <source>
        <strain evidence="4">Ellin6076</strain>
    </source>
</reference>
<dbReference type="CDD" id="cd17574">
    <property type="entry name" value="REC_OmpR"/>
    <property type="match status" value="1"/>
</dbReference>
<feature type="modified residue" description="4-aspartylphosphate" evidence="2">
    <location>
        <position position="54"/>
    </location>
</feature>